<accession>A0A549YFL0</accession>
<dbReference type="InterPro" id="IPR021005">
    <property type="entry name" value="Znf_CGNR"/>
</dbReference>
<dbReference type="AlphaFoldDB" id="A0A549YFL0"/>
<keyword evidence="3" id="KW-1185">Reference proteome</keyword>
<evidence type="ECO:0000313" key="2">
    <source>
        <dbReference type="EMBL" id="TRM10681.1"/>
    </source>
</evidence>
<dbReference type="EMBL" id="VJMZ01000001">
    <property type="protein sequence ID" value="TRM10681.1"/>
    <property type="molecule type" value="Genomic_DNA"/>
</dbReference>
<reference evidence="2 3" key="1">
    <citation type="submission" date="2019-07" db="EMBL/GenBank/DDBJ databases">
        <title>Genomic analysis of Lentibacillus sp. NKC851-2.</title>
        <authorList>
            <person name="Oh Y.J."/>
        </authorList>
    </citation>
    <scope>NUCLEOTIDE SEQUENCE [LARGE SCALE GENOMIC DNA]</scope>
    <source>
        <strain evidence="2 3">NKC851-2</strain>
    </source>
</reference>
<protein>
    <recommendedName>
        <fullName evidence="1">Zinc finger CGNR domain-containing protein</fullName>
    </recommendedName>
</protein>
<name>A0A549YFL0_9BACI</name>
<sequence length="381" mass="44820">MTVYSKSIDTSLLVRHMEYEREDDAIFALSDEIEYYNPFSKIETSTLKDILGKDYVDADFDLHTLFINLNHRDYEQIYRFVQHFGLLYNPGFMDQELQESLINDYGLKQLRYRMGVFSHLHHEIDSLLLLQVNHRPIYLQEFTEEINRLRMTIELYMTIKSQDISNLSKVTKFMLFFENGGHPVFKPFEYLRQHPKMKDRVQSVLTNIDDFSVENSDAIQKFKESVEEIENILKDLQRLGLEDIITEMCIVYLEAIVETAMKGASPKISFNDDGSSEQTWVFSGLLPAMYFITHKSFLLEQPYKKCRNPSCRNIFIPKPKHKNYCSPQCQTRAKTARNKQKKKSEAIKLYKEGLSIDEIAAEIKVERERISGWINKPNKNK</sequence>
<dbReference type="RefSeq" id="WP_142789956.1">
    <property type="nucleotide sequence ID" value="NZ_VJMZ01000001.1"/>
</dbReference>
<gene>
    <name evidence="2" type="ORF">FH966_02520</name>
</gene>
<feature type="domain" description="Zinc finger CGNR" evidence="1">
    <location>
        <begin position="304"/>
        <end position="341"/>
    </location>
</feature>
<comment type="caution">
    <text evidence="2">The sequence shown here is derived from an EMBL/GenBank/DDBJ whole genome shotgun (WGS) entry which is preliminary data.</text>
</comment>
<dbReference type="Pfam" id="PF11706">
    <property type="entry name" value="zf-CGNR"/>
    <property type="match status" value="1"/>
</dbReference>
<dbReference type="InterPro" id="IPR023286">
    <property type="entry name" value="ABATE_dom_sf"/>
</dbReference>
<organism evidence="2 3">
    <name type="scientific">Lentibacillus cibarius</name>
    <dbReference type="NCBI Taxonomy" id="2583219"/>
    <lineage>
        <taxon>Bacteria</taxon>
        <taxon>Bacillati</taxon>
        <taxon>Bacillota</taxon>
        <taxon>Bacilli</taxon>
        <taxon>Bacillales</taxon>
        <taxon>Bacillaceae</taxon>
        <taxon>Lentibacillus</taxon>
    </lineage>
</organism>
<dbReference type="SUPFAM" id="SSF160904">
    <property type="entry name" value="Jann2411-like"/>
    <property type="match status" value="1"/>
</dbReference>
<evidence type="ECO:0000313" key="3">
    <source>
        <dbReference type="Proteomes" id="UP000319280"/>
    </source>
</evidence>
<dbReference type="Proteomes" id="UP000319280">
    <property type="component" value="Unassembled WGS sequence"/>
</dbReference>
<proteinExistence type="predicted"/>
<dbReference type="Gene3D" id="1.10.3300.10">
    <property type="entry name" value="Jann2411-like domain"/>
    <property type="match status" value="1"/>
</dbReference>
<evidence type="ECO:0000259" key="1">
    <source>
        <dbReference type="Pfam" id="PF11706"/>
    </source>
</evidence>